<evidence type="ECO:0000313" key="2">
    <source>
        <dbReference type="Proteomes" id="UP001165413"/>
    </source>
</evidence>
<dbReference type="NCBIfam" id="NF003818">
    <property type="entry name" value="PRK05409.1"/>
    <property type="match status" value="1"/>
</dbReference>
<dbReference type="InterPro" id="IPR036237">
    <property type="entry name" value="Xyl_isomerase-like_sf"/>
</dbReference>
<dbReference type="Pfam" id="PF05114">
    <property type="entry name" value="MbnB_TglH_ChrH"/>
    <property type="match status" value="1"/>
</dbReference>
<dbReference type="PANTHER" id="PTHR42194">
    <property type="entry name" value="UPF0276 PROTEIN HI_1600"/>
    <property type="match status" value="1"/>
</dbReference>
<organism evidence="1 2">
    <name type="scientific">Opacimonas viscosa</name>
    <dbReference type="NCBI Taxonomy" id="2961944"/>
    <lineage>
        <taxon>Bacteria</taxon>
        <taxon>Pseudomonadati</taxon>
        <taxon>Pseudomonadota</taxon>
        <taxon>Gammaproteobacteria</taxon>
        <taxon>Alteromonadales</taxon>
        <taxon>Alteromonadaceae</taxon>
        <taxon>Opacimonas</taxon>
    </lineage>
</organism>
<reference evidence="1" key="1">
    <citation type="submission" date="2022-07" db="EMBL/GenBank/DDBJ databases">
        <title>Characterization of the Novel Bacterium Alteromonas immobilis LMIT006 and Alteromonas gregis LMIT007.</title>
        <authorList>
            <person name="Lin X."/>
        </authorList>
    </citation>
    <scope>NUCLEOTIDE SEQUENCE</scope>
    <source>
        <strain evidence="1">LMIT007</strain>
    </source>
</reference>
<dbReference type="Proteomes" id="UP001165413">
    <property type="component" value="Unassembled WGS sequence"/>
</dbReference>
<keyword evidence="2" id="KW-1185">Reference proteome</keyword>
<accession>A0AA42BLV1</accession>
<dbReference type="Gene3D" id="3.20.20.150">
    <property type="entry name" value="Divalent-metal-dependent TIM barrel enzymes"/>
    <property type="match status" value="1"/>
</dbReference>
<comment type="caution">
    <text evidence="1">The sequence shown here is derived from an EMBL/GenBank/DDBJ whole genome shotgun (WGS) entry which is preliminary data.</text>
</comment>
<dbReference type="PANTHER" id="PTHR42194:SF1">
    <property type="entry name" value="UPF0276 PROTEIN HI_1600"/>
    <property type="match status" value="1"/>
</dbReference>
<gene>
    <name evidence="1" type="ORF">NLF92_08560</name>
</gene>
<sequence length="316" mass="34917">MLSDLPTEPITLPLVGLGLRHPHYDAALKAPTGVDFVEFHAENLYPEGGLHQAFLADVLATFPVSIHGTSLGLGSTEKLPDVELAKFAGVIERTQPLLVSEHICFNRARIHGKLLHSGDLYPIPYNNESLDTMCHAIVQVQSKIGRPILLENLSAYLPNIEHTLSESEFLHQLVQRTECGLLLDLNNILVNLHNQQARPSSNQSLIDQAIAWIKTLPLHAVQEIHLAGFSPNKVHGFYIDDHGQPVSDECWALYRHVIALTGPVPTLIEWDNDLPEWEVLIKQATLAKKVAREGLQMAHKSSAPVSDQSLSSKPCL</sequence>
<name>A0AA42BLV1_9ALTE</name>
<dbReference type="InterPro" id="IPR007801">
    <property type="entry name" value="MbnB/TglH/ChrH"/>
</dbReference>
<evidence type="ECO:0000313" key="1">
    <source>
        <dbReference type="EMBL" id="MCP3428994.1"/>
    </source>
</evidence>
<dbReference type="SUPFAM" id="SSF51658">
    <property type="entry name" value="Xylose isomerase-like"/>
    <property type="match status" value="1"/>
</dbReference>
<proteinExistence type="predicted"/>
<dbReference type="AlphaFoldDB" id="A0AA42BLV1"/>
<dbReference type="RefSeq" id="WP_254100847.1">
    <property type="nucleotide sequence ID" value="NZ_JANATA010000014.1"/>
</dbReference>
<protein>
    <submittedName>
        <fullName evidence="1">DUF692 domain-containing protein</fullName>
    </submittedName>
</protein>
<dbReference type="EMBL" id="JANATA010000014">
    <property type="protein sequence ID" value="MCP3428994.1"/>
    <property type="molecule type" value="Genomic_DNA"/>
</dbReference>